<proteinExistence type="predicted"/>
<reference evidence="1" key="1">
    <citation type="journal article" date="2013" name="BMC Genomics">
        <title>Unscrambling butterfly oogenesis.</title>
        <authorList>
            <person name="Carter J.M."/>
            <person name="Baker S.C."/>
            <person name="Pink R."/>
            <person name="Carter D.R."/>
            <person name="Collins A."/>
            <person name="Tomlin J."/>
            <person name="Gibbs M."/>
            <person name="Breuker C.J."/>
        </authorList>
    </citation>
    <scope>NUCLEOTIDE SEQUENCE</scope>
    <source>
        <tissue evidence="1">Ovary</tissue>
    </source>
</reference>
<feature type="non-terminal residue" evidence="1">
    <location>
        <position position="1"/>
    </location>
</feature>
<reference evidence="1" key="2">
    <citation type="submission" date="2013-05" db="EMBL/GenBank/DDBJ databases">
        <authorList>
            <person name="Carter J.-M."/>
            <person name="Baker S.C."/>
            <person name="Pink R."/>
            <person name="Carter D.R.F."/>
            <person name="Collins A."/>
            <person name="Tomlin J."/>
            <person name="Gibbs M."/>
            <person name="Breuker C.J."/>
        </authorList>
    </citation>
    <scope>NUCLEOTIDE SEQUENCE</scope>
    <source>
        <tissue evidence="1">Ovary</tissue>
    </source>
</reference>
<dbReference type="AlphaFoldDB" id="S4NMQ6"/>
<sequence length="79" mass="8789">NLTFNLFGPQIDWTRNLDVLNNSLYQGLSSLQDIISTGRSSGYVLLLSSAAPKILGFSRSMMCNRKRAAIGQIPKVHRH</sequence>
<evidence type="ECO:0000313" key="1">
    <source>
        <dbReference type="EMBL" id="JAA80016.1"/>
    </source>
</evidence>
<dbReference type="EMBL" id="GAIX01012544">
    <property type="protein sequence ID" value="JAA80016.1"/>
    <property type="molecule type" value="Transcribed_RNA"/>
</dbReference>
<protein>
    <submittedName>
        <fullName evidence="1">Uncharacterized protein</fullName>
    </submittedName>
</protein>
<organism evidence="1">
    <name type="scientific">Pararge aegeria</name>
    <name type="common">speckled wood butterfly</name>
    <dbReference type="NCBI Taxonomy" id="116150"/>
    <lineage>
        <taxon>Eukaryota</taxon>
        <taxon>Metazoa</taxon>
        <taxon>Ecdysozoa</taxon>
        <taxon>Arthropoda</taxon>
        <taxon>Hexapoda</taxon>
        <taxon>Insecta</taxon>
        <taxon>Pterygota</taxon>
        <taxon>Neoptera</taxon>
        <taxon>Endopterygota</taxon>
        <taxon>Lepidoptera</taxon>
        <taxon>Glossata</taxon>
        <taxon>Ditrysia</taxon>
        <taxon>Papilionoidea</taxon>
        <taxon>Nymphalidae</taxon>
        <taxon>Satyrinae</taxon>
        <taxon>Satyrini</taxon>
        <taxon>Parargina</taxon>
        <taxon>Pararge</taxon>
    </lineage>
</organism>
<name>S4NMQ6_9NEOP</name>
<accession>S4NMQ6</accession>